<evidence type="ECO:0000313" key="1">
    <source>
        <dbReference type="EMBL" id="VAW30311.1"/>
    </source>
</evidence>
<reference evidence="1" key="1">
    <citation type="submission" date="2018-06" db="EMBL/GenBank/DDBJ databases">
        <authorList>
            <person name="Zhirakovskaya E."/>
        </authorList>
    </citation>
    <scope>NUCLEOTIDE SEQUENCE</scope>
</reference>
<accession>A0A3B0UH14</accession>
<dbReference type="AlphaFoldDB" id="A0A3B0UH14"/>
<name>A0A3B0UH14_9ZZZZ</name>
<organism evidence="1">
    <name type="scientific">hydrothermal vent metagenome</name>
    <dbReference type="NCBI Taxonomy" id="652676"/>
    <lineage>
        <taxon>unclassified sequences</taxon>
        <taxon>metagenomes</taxon>
        <taxon>ecological metagenomes</taxon>
    </lineage>
</organism>
<gene>
    <name evidence="1" type="ORF">MNBD_CHLOROFLEXI01-3589</name>
</gene>
<protein>
    <submittedName>
        <fullName evidence="1">Uncharacterized protein</fullName>
    </submittedName>
</protein>
<proteinExistence type="predicted"/>
<sequence>MKNGSAFRTFNDEAIHMLSGLKVVIYYAEPLPSITDERLRLTVTRFMRGTAVEQEQFQKSLTQANRSLFGIFGHRAATLSVRQTSREWLFTGLVGAVIANYIIPPKRNVDVSLAVYHHCAKKIDISPAKLFTEAAQYAQPKLAHKLRDFGHRADISLKKFGWQEKKTTEGIRYKFSW</sequence>
<dbReference type="EMBL" id="UOEU01000041">
    <property type="protein sequence ID" value="VAW30311.1"/>
    <property type="molecule type" value="Genomic_DNA"/>
</dbReference>